<feature type="transmembrane region" description="Helical" evidence="7">
    <location>
        <begin position="146"/>
        <end position="167"/>
    </location>
</feature>
<keyword evidence="3 7" id="KW-0812">Transmembrane</keyword>
<comment type="caution">
    <text evidence="10">The sequence shown here is derived from an EMBL/GenBank/DDBJ whole genome shotgun (WGS) entry which is preliminary data.</text>
</comment>
<feature type="transmembrane region" description="Helical" evidence="7">
    <location>
        <begin position="187"/>
        <end position="208"/>
    </location>
</feature>
<feature type="transmembrane region" description="Helical" evidence="7">
    <location>
        <begin position="241"/>
        <end position="260"/>
    </location>
</feature>
<comment type="subcellular location">
    <subcellularLocation>
        <location evidence="1">Cell membrane</location>
        <topology evidence="1">Multi-pass membrane protein</topology>
    </subcellularLocation>
</comment>
<dbReference type="RefSeq" id="WP_246913823.1">
    <property type="nucleotide sequence ID" value="NZ_JALJRB010000030.1"/>
</dbReference>
<sequence>MMWFYKEGTQEVGPVGKDRLQELVHAKKINGRTLVRNTTMAQWRPLAELVGAKRAASQPPADTPPEPPPQPSAAPAPPPAEAVLRSETVVCSQCHRSSPETQVVWFDGQAICAACKPLFVQRLKEGVATGAVMQYAGFWVRFGAKIIDYLILGIFQAILVGAMGLLVTTSAPSYDDPEAFFTSGAMWLLGLQQLIAILIPALYTSFFLGRFGATPGKMACKLKVVTAEGTRVSYLRGLGRYFAEFISAMILLIGYLMAAFDNEKRSLHDRICSTRVVRN</sequence>
<evidence type="ECO:0000256" key="2">
    <source>
        <dbReference type="ARBA" id="ARBA00022475"/>
    </source>
</evidence>
<protein>
    <submittedName>
        <fullName evidence="10">RDD family protein</fullName>
    </submittedName>
</protein>
<dbReference type="InterPro" id="IPR010432">
    <property type="entry name" value="RDD"/>
</dbReference>
<feature type="compositionally biased region" description="Pro residues" evidence="6">
    <location>
        <begin position="61"/>
        <end position="79"/>
    </location>
</feature>
<feature type="domain" description="GYF" evidence="9">
    <location>
        <begin position="3"/>
        <end position="48"/>
    </location>
</feature>
<dbReference type="Pfam" id="PF06271">
    <property type="entry name" value="RDD"/>
    <property type="match status" value="1"/>
</dbReference>
<evidence type="ECO:0000256" key="1">
    <source>
        <dbReference type="ARBA" id="ARBA00004651"/>
    </source>
</evidence>
<evidence type="ECO:0000313" key="10">
    <source>
        <dbReference type="EMBL" id="MCJ8502676.1"/>
    </source>
</evidence>
<evidence type="ECO:0000256" key="3">
    <source>
        <dbReference type="ARBA" id="ARBA00022692"/>
    </source>
</evidence>
<reference evidence="10" key="1">
    <citation type="submission" date="2022-04" db="EMBL/GenBank/DDBJ databases">
        <title>Desulfatitalea alkaliphila sp. nov., a novel anaerobic sulfate-reducing bacterium isolated from terrestrial mud volcano, Taman Peninsula, Russia.</title>
        <authorList>
            <person name="Khomyakova M.A."/>
            <person name="Merkel A.Y."/>
            <person name="Slobodkin A.I."/>
        </authorList>
    </citation>
    <scope>NUCLEOTIDE SEQUENCE</scope>
    <source>
        <strain evidence="10">M08but</strain>
    </source>
</reference>
<dbReference type="Pfam" id="PF14237">
    <property type="entry name" value="GYF_2"/>
    <property type="match status" value="1"/>
</dbReference>
<feature type="region of interest" description="Disordered" evidence="6">
    <location>
        <begin position="52"/>
        <end position="79"/>
    </location>
</feature>
<dbReference type="GO" id="GO:0005886">
    <property type="term" value="C:plasma membrane"/>
    <property type="evidence" value="ECO:0007669"/>
    <property type="project" value="UniProtKB-SubCell"/>
</dbReference>
<evidence type="ECO:0000256" key="6">
    <source>
        <dbReference type="SAM" id="MobiDB-lite"/>
    </source>
</evidence>
<evidence type="ECO:0000256" key="5">
    <source>
        <dbReference type="ARBA" id="ARBA00023136"/>
    </source>
</evidence>
<evidence type="ECO:0000256" key="7">
    <source>
        <dbReference type="SAM" id="Phobius"/>
    </source>
</evidence>
<keyword evidence="5 7" id="KW-0472">Membrane</keyword>
<evidence type="ECO:0000259" key="8">
    <source>
        <dbReference type="Pfam" id="PF06271"/>
    </source>
</evidence>
<keyword evidence="4 7" id="KW-1133">Transmembrane helix</keyword>
<keyword evidence="2" id="KW-1003">Cell membrane</keyword>
<evidence type="ECO:0000256" key="4">
    <source>
        <dbReference type="ARBA" id="ARBA00022989"/>
    </source>
</evidence>
<dbReference type="AlphaFoldDB" id="A0AA41R806"/>
<keyword evidence="11" id="KW-1185">Reference proteome</keyword>
<dbReference type="Proteomes" id="UP001165427">
    <property type="component" value="Unassembled WGS sequence"/>
</dbReference>
<dbReference type="InterPro" id="IPR051791">
    <property type="entry name" value="Pra-immunoreactive"/>
</dbReference>
<evidence type="ECO:0000313" key="11">
    <source>
        <dbReference type="Proteomes" id="UP001165427"/>
    </source>
</evidence>
<name>A0AA41R806_9BACT</name>
<gene>
    <name evidence="10" type="ORF">MRX98_19025</name>
</gene>
<organism evidence="10 11">
    <name type="scientific">Desulfatitalea alkaliphila</name>
    <dbReference type="NCBI Taxonomy" id="2929485"/>
    <lineage>
        <taxon>Bacteria</taxon>
        <taxon>Pseudomonadati</taxon>
        <taxon>Thermodesulfobacteriota</taxon>
        <taxon>Desulfobacteria</taxon>
        <taxon>Desulfobacterales</taxon>
        <taxon>Desulfosarcinaceae</taxon>
        <taxon>Desulfatitalea</taxon>
    </lineage>
</organism>
<dbReference type="PANTHER" id="PTHR36115">
    <property type="entry name" value="PROLINE-RICH ANTIGEN HOMOLOG-RELATED"/>
    <property type="match status" value="1"/>
</dbReference>
<dbReference type="EMBL" id="JALJRB010000030">
    <property type="protein sequence ID" value="MCJ8502676.1"/>
    <property type="molecule type" value="Genomic_DNA"/>
</dbReference>
<evidence type="ECO:0000259" key="9">
    <source>
        <dbReference type="Pfam" id="PF14237"/>
    </source>
</evidence>
<dbReference type="InterPro" id="IPR025640">
    <property type="entry name" value="GYF_2"/>
</dbReference>
<accession>A0AA41R806</accession>
<feature type="domain" description="RDD" evidence="8">
    <location>
        <begin position="135"/>
        <end position="272"/>
    </location>
</feature>
<proteinExistence type="predicted"/>